<dbReference type="SUPFAM" id="SSF55961">
    <property type="entry name" value="Bet v1-like"/>
    <property type="match status" value="1"/>
</dbReference>
<dbReference type="Pfam" id="PF19569">
    <property type="entry name" value="START_2"/>
    <property type="match status" value="1"/>
</dbReference>
<comment type="caution">
    <text evidence="2">The sequence shown here is derived from an EMBL/GenBank/DDBJ whole genome shotgun (WGS) entry which is preliminary data.</text>
</comment>
<dbReference type="InterPro" id="IPR023393">
    <property type="entry name" value="START-like_dom_sf"/>
</dbReference>
<dbReference type="Proteomes" id="UP000435357">
    <property type="component" value="Unassembled WGS sequence"/>
</dbReference>
<proteinExistence type="predicted"/>
<keyword evidence="3" id="KW-1185">Reference proteome</keyword>
<reference evidence="2 3" key="1">
    <citation type="submission" date="2019-09" db="EMBL/GenBank/DDBJ databases">
        <title>Genomes of Cryomorphaceae.</title>
        <authorList>
            <person name="Bowman J.P."/>
        </authorList>
    </citation>
    <scope>NUCLEOTIDE SEQUENCE [LARGE SCALE GENOMIC DNA]</scope>
    <source>
        <strain evidence="2 3">KCTC 52047</strain>
    </source>
</reference>
<gene>
    <name evidence="2" type="ORF">F3059_06890</name>
</gene>
<organism evidence="2 3">
    <name type="scientific">Salibacter halophilus</name>
    <dbReference type="NCBI Taxonomy" id="1803916"/>
    <lineage>
        <taxon>Bacteria</taxon>
        <taxon>Pseudomonadati</taxon>
        <taxon>Bacteroidota</taxon>
        <taxon>Flavobacteriia</taxon>
        <taxon>Flavobacteriales</taxon>
        <taxon>Salibacteraceae</taxon>
        <taxon>Salibacter</taxon>
    </lineage>
</organism>
<evidence type="ECO:0000313" key="3">
    <source>
        <dbReference type="Proteomes" id="UP000435357"/>
    </source>
</evidence>
<name>A0A6N6M7D4_9FLAO</name>
<dbReference type="RefSeq" id="WP_151167573.1">
    <property type="nucleotide sequence ID" value="NZ_WACR01000005.1"/>
</dbReference>
<evidence type="ECO:0000313" key="2">
    <source>
        <dbReference type="EMBL" id="KAB1064420.1"/>
    </source>
</evidence>
<accession>A0A6N6M7D4</accession>
<dbReference type="OrthoDB" id="667567at2"/>
<dbReference type="Gene3D" id="3.30.530.20">
    <property type="match status" value="1"/>
</dbReference>
<evidence type="ECO:0000259" key="1">
    <source>
        <dbReference type="Pfam" id="PF19569"/>
    </source>
</evidence>
<sequence length="127" mass="14956">MDERKEFKLEYIIKSSPNILFNYLSTPSGISEWFCDNVNIKDDVYNFYWDGSEDSAKMLEKKDKKSIRFQWLDDEGTDFFFEFALKKDAITNETALIVTDFAEDDEKEEAVLLWNSQIDELKHILGS</sequence>
<feature type="domain" description="START-like" evidence="1">
    <location>
        <begin position="1"/>
        <end position="126"/>
    </location>
</feature>
<dbReference type="AlphaFoldDB" id="A0A6N6M7D4"/>
<dbReference type="EMBL" id="WACR01000005">
    <property type="protein sequence ID" value="KAB1064420.1"/>
    <property type="molecule type" value="Genomic_DNA"/>
</dbReference>
<protein>
    <submittedName>
        <fullName evidence="2">SRPBCC domain-containing protein</fullName>
    </submittedName>
</protein>
<dbReference type="InterPro" id="IPR045736">
    <property type="entry name" value="START_2"/>
</dbReference>